<keyword evidence="1" id="KW-0175">Coiled coil</keyword>
<evidence type="ECO:0000313" key="2">
    <source>
        <dbReference type="EMBL" id="MFC5643270.1"/>
    </source>
</evidence>
<dbReference type="InterPro" id="IPR036689">
    <property type="entry name" value="ESAT-6-like_sf"/>
</dbReference>
<dbReference type="Proteomes" id="UP001596066">
    <property type="component" value="Unassembled WGS sequence"/>
</dbReference>
<accession>A0ABW0VGB9</accession>
<dbReference type="Pfam" id="PF06013">
    <property type="entry name" value="WXG100"/>
    <property type="match status" value="1"/>
</dbReference>
<dbReference type="InterPro" id="IPR010310">
    <property type="entry name" value="T7SS_ESAT-6-like"/>
</dbReference>
<evidence type="ECO:0000256" key="1">
    <source>
        <dbReference type="SAM" id="Coils"/>
    </source>
</evidence>
<gene>
    <name evidence="2" type="ORF">ACFPZF_18120</name>
</gene>
<dbReference type="EMBL" id="JBHSOC010000029">
    <property type="protein sequence ID" value="MFC5643270.1"/>
    <property type="molecule type" value="Genomic_DNA"/>
</dbReference>
<evidence type="ECO:0000313" key="3">
    <source>
        <dbReference type="Proteomes" id="UP001596066"/>
    </source>
</evidence>
<proteinExistence type="predicted"/>
<dbReference type="SUPFAM" id="SSF140453">
    <property type="entry name" value="EsxAB dimer-like"/>
    <property type="match status" value="1"/>
</dbReference>
<reference evidence="3" key="1">
    <citation type="journal article" date="2019" name="Int. J. Syst. Evol. Microbiol.">
        <title>The Global Catalogue of Microorganisms (GCM) 10K type strain sequencing project: providing services to taxonomists for standard genome sequencing and annotation.</title>
        <authorList>
            <consortium name="The Broad Institute Genomics Platform"/>
            <consortium name="The Broad Institute Genome Sequencing Center for Infectious Disease"/>
            <person name="Wu L."/>
            <person name="Ma J."/>
        </authorList>
    </citation>
    <scope>NUCLEOTIDE SEQUENCE [LARGE SCALE GENOMIC DNA]</scope>
    <source>
        <strain evidence="3">CGMCC 4.1622</strain>
    </source>
</reference>
<sequence length="104" mass="11652">MGKAPLTPAEFKVDLEQLAEAIEIVRGRKDGIALNVEAIDSCFKAAESYWHSPAGSSFVTFHAEFSANMKQLNELLEEMVKRMGSAYQQYKEIEALNTANLQKR</sequence>
<protein>
    <submittedName>
        <fullName evidence="2">WXG100 family type VII secretion target</fullName>
    </submittedName>
</protein>
<keyword evidence="3" id="KW-1185">Reference proteome</keyword>
<feature type="coiled-coil region" evidence="1">
    <location>
        <begin position="62"/>
        <end position="89"/>
    </location>
</feature>
<name>A0ABW0VGB9_9ACTN</name>
<dbReference type="Gene3D" id="1.10.287.1060">
    <property type="entry name" value="ESAT-6-like"/>
    <property type="match status" value="1"/>
</dbReference>
<organism evidence="2 3">
    <name type="scientific">Kitasatospora cinereorecta</name>
    <dbReference type="NCBI Taxonomy" id="285560"/>
    <lineage>
        <taxon>Bacteria</taxon>
        <taxon>Bacillati</taxon>
        <taxon>Actinomycetota</taxon>
        <taxon>Actinomycetes</taxon>
        <taxon>Kitasatosporales</taxon>
        <taxon>Streptomycetaceae</taxon>
        <taxon>Kitasatospora</taxon>
    </lineage>
</organism>
<comment type="caution">
    <text evidence="2">The sequence shown here is derived from an EMBL/GenBank/DDBJ whole genome shotgun (WGS) entry which is preliminary data.</text>
</comment>
<dbReference type="RefSeq" id="WP_346143248.1">
    <property type="nucleotide sequence ID" value="NZ_BAAAUA010000012.1"/>
</dbReference>